<evidence type="ECO:0000256" key="2">
    <source>
        <dbReference type="ARBA" id="ARBA00034247"/>
    </source>
</evidence>
<feature type="transmembrane region" description="Helical" evidence="3">
    <location>
        <begin position="38"/>
        <end position="56"/>
    </location>
</feature>
<dbReference type="CDD" id="cd01949">
    <property type="entry name" value="GGDEF"/>
    <property type="match status" value="1"/>
</dbReference>
<dbReference type="InterPro" id="IPR000160">
    <property type="entry name" value="GGDEF_dom"/>
</dbReference>
<dbReference type="Proteomes" id="UP000443353">
    <property type="component" value="Unassembled WGS sequence"/>
</dbReference>
<protein>
    <recommendedName>
        <fullName evidence="1">diguanylate cyclase</fullName>
        <ecNumber evidence="1">2.7.7.65</ecNumber>
    </recommendedName>
</protein>
<dbReference type="GO" id="GO:1902201">
    <property type="term" value="P:negative regulation of bacterial-type flagellum-dependent cell motility"/>
    <property type="evidence" value="ECO:0007669"/>
    <property type="project" value="TreeGrafter"/>
</dbReference>
<evidence type="ECO:0000256" key="1">
    <source>
        <dbReference type="ARBA" id="ARBA00012528"/>
    </source>
</evidence>
<dbReference type="GO" id="GO:0052621">
    <property type="term" value="F:diguanylate cyclase activity"/>
    <property type="evidence" value="ECO:0007669"/>
    <property type="project" value="UniProtKB-EC"/>
</dbReference>
<evidence type="ECO:0000256" key="3">
    <source>
        <dbReference type="SAM" id="Phobius"/>
    </source>
</evidence>
<dbReference type="SUPFAM" id="SSF55073">
    <property type="entry name" value="Nucleotide cyclase"/>
    <property type="match status" value="1"/>
</dbReference>
<dbReference type="NCBIfam" id="TIGR00254">
    <property type="entry name" value="GGDEF"/>
    <property type="match status" value="1"/>
</dbReference>
<dbReference type="InterPro" id="IPR050469">
    <property type="entry name" value="Diguanylate_Cyclase"/>
</dbReference>
<comment type="catalytic activity">
    <reaction evidence="2">
        <text>2 GTP = 3',3'-c-di-GMP + 2 diphosphate</text>
        <dbReference type="Rhea" id="RHEA:24898"/>
        <dbReference type="ChEBI" id="CHEBI:33019"/>
        <dbReference type="ChEBI" id="CHEBI:37565"/>
        <dbReference type="ChEBI" id="CHEBI:58805"/>
        <dbReference type="EC" id="2.7.7.65"/>
    </reaction>
</comment>
<keyword evidence="3" id="KW-1133">Transmembrane helix</keyword>
<feature type="domain" description="GGDEF" evidence="4">
    <location>
        <begin position="332"/>
        <end position="461"/>
    </location>
</feature>
<evidence type="ECO:0000259" key="4">
    <source>
        <dbReference type="PROSITE" id="PS50887"/>
    </source>
</evidence>
<dbReference type="InterPro" id="IPR029787">
    <property type="entry name" value="Nucleotide_cyclase"/>
</dbReference>
<dbReference type="PROSITE" id="PS50887">
    <property type="entry name" value="GGDEF"/>
    <property type="match status" value="1"/>
</dbReference>
<keyword evidence="3" id="KW-0812">Transmembrane</keyword>
<accession>A0A7X3G1A3</accession>
<dbReference type="EMBL" id="WSES01000004">
    <property type="protein sequence ID" value="MVW61169.1"/>
    <property type="molecule type" value="Genomic_DNA"/>
</dbReference>
<gene>
    <name evidence="5" type="ORF">GPY61_14645</name>
</gene>
<reference evidence="5 6" key="1">
    <citation type="submission" date="2019-12" db="EMBL/GenBank/DDBJ databases">
        <authorList>
            <person name="Li C."/>
            <person name="Zhao J."/>
        </authorList>
    </citation>
    <scope>NUCLEOTIDE SEQUENCE [LARGE SCALE GENOMIC DNA]</scope>
    <source>
        <strain evidence="5 6">NEAU-DD11</strain>
    </source>
</reference>
<feature type="transmembrane region" description="Helical" evidence="3">
    <location>
        <begin position="250"/>
        <end position="273"/>
    </location>
</feature>
<keyword evidence="3" id="KW-0472">Membrane</keyword>
<evidence type="ECO:0000313" key="5">
    <source>
        <dbReference type="EMBL" id="MVW61169.1"/>
    </source>
</evidence>
<name>A0A7X3G1A3_9BURK</name>
<sequence>MHLNGEVSCCIARISKKLTMSVPSTETSLQPLVRLLGHARYVFAGLLLITVVLLVWQRYGMEKVVELTGDHFPLWVEDDRSGGGASVASLERKGQDLIVHCHIASKSAWPYCKLSFNFLKGEKGMDMSRFDFLTIEGRYAGPGASKFGLVLADIDEGLTRLDQWQTYKINQIDALDLPPDGKVFVIPIKWFGVAQWWKDMTKPTLAHSAVNVDNVARAELMINGGGKEGEHVFTLHALRLHGKMISRDTLLMWIVAAWVSCAVGWLAILTLSLRSQLRDSRAAVALLRTVNKALELEARDLAGQAHIDPLTGVLNRQGLRAALMSTSSLLADPMAVIFIDIDHFKSINDTHGHDVGDDVLRKFANVIASGIRSSDRLVRWGGEEFLIVCPMTNVFQGRILAENLRHALHQQAWPVGLRVTASFGVAQHHERDEVGVVIKHADEELYRAKQGGRDRVCAYVPSDMIANAEAA</sequence>
<proteinExistence type="predicted"/>
<keyword evidence="6" id="KW-1185">Reference proteome</keyword>
<dbReference type="GO" id="GO:0005886">
    <property type="term" value="C:plasma membrane"/>
    <property type="evidence" value="ECO:0007669"/>
    <property type="project" value="TreeGrafter"/>
</dbReference>
<dbReference type="EC" id="2.7.7.65" evidence="1"/>
<comment type="caution">
    <text evidence="5">The sequence shown here is derived from an EMBL/GenBank/DDBJ whole genome shotgun (WGS) entry which is preliminary data.</text>
</comment>
<dbReference type="InterPro" id="IPR043128">
    <property type="entry name" value="Rev_trsase/Diguanyl_cyclase"/>
</dbReference>
<dbReference type="SMART" id="SM00267">
    <property type="entry name" value="GGDEF"/>
    <property type="match status" value="1"/>
</dbReference>
<dbReference type="GO" id="GO:0043709">
    <property type="term" value="P:cell adhesion involved in single-species biofilm formation"/>
    <property type="evidence" value="ECO:0007669"/>
    <property type="project" value="TreeGrafter"/>
</dbReference>
<dbReference type="AlphaFoldDB" id="A0A7X3G1A3"/>
<evidence type="ECO:0000313" key="6">
    <source>
        <dbReference type="Proteomes" id="UP000443353"/>
    </source>
</evidence>
<dbReference type="FunFam" id="3.30.70.270:FF:000001">
    <property type="entry name" value="Diguanylate cyclase domain protein"/>
    <property type="match status" value="1"/>
</dbReference>
<dbReference type="PANTHER" id="PTHR45138:SF9">
    <property type="entry name" value="DIGUANYLATE CYCLASE DGCM-RELATED"/>
    <property type="match status" value="1"/>
</dbReference>
<organism evidence="5 6">
    <name type="scientific">Massilia cellulosiltytica</name>
    <dbReference type="NCBI Taxonomy" id="2683234"/>
    <lineage>
        <taxon>Bacteria</taxon>
        <taxon>Pseudomonadati</taxon>
        <taxon>Pseudomonadota</taxon>
        <taxon>Betaproteobacteria</taxon>
        <taxon>Burkholderiales</taxon>
        <taxon>Oxalobacteraceae</taxon>
        <taxon>Telluria group</taxon>
        <taxon>Massilia</taxon>
    </lineage>
</organism>
<dbReference type="PANTHER" id="PTHR45138">
    <property type="entry name" value="REGULATORY COMPONENTS OF SENSORY TRANSDUCTION SYSTEM"/>
    <property type="match status" value="1"/>
</dbReference>
<dbReference type="Pfam" id="PF00990">
    <property type="entry name" value="GGDEF"/>
    <property type="match status" value="1"/>
</dbReference>
<dbReference type="Gene3D" id="3.30.70.270">
    <property type="match status" value="1"/>
</dbReference>